<dbReference type="KEGG" id="eta:ETA_30650"/>
<dbReference type="eggNOG" id="ENOG5034AS0">
    <property type="taxonomic scope" value="Bacteria"/>
</dbReference>
<feature type="region of interest" description="Disordered" evidence="1">
    <location>
        <begin position="1272"/>
        <end position="1305"/>
    </location>
</feature>
<evidence type="ECO:0000256" key="1">
    <source>
        <dbReference type="SAM" id="MobiDB-lite"/>
    </source>
</evidence>
<feature type="compositionally biased region" description="Polar residues" evidence="1">
    <location>
        <begin position="1277"/>
        <end position="1287"/>
    </location>
</feature>
<dbReference type="HOGENOM" id="CLU_248220_0_0_6"/>
<dbReference type="EMBL" id="CU468135">
    <property type="protein sequence ID" value="CAO98111.1"/>
    <property type="molecule type" value="Genomic_DNA"/>
</dbReference>
<sequence>MLCPVGRIEIPCWFLWTFLFEAGFKSGSDIMPDNITATAYSYPLPARSFNHHRASGDEEHDVWFDALDRLDMEDAWFDANSEFPAEDISAEKYADSRVPITEDLLRSIKQLTVILGGVKRNELFSQLFANIFPGVPVNIMMAVNSLYTTIAEKREVDSAVLHTLSLASCYLPDEINIIARLAAFIRETIISWTGASFLRDGPGEGERYQEHLYTALAVATVVASHFITNAPAPQRVLFRVPTFAANLLLRAQYYWSALGGMVQNGTLTGDPPRPPAFEVDSSIETVSYIRPSAGSGIAGDSSRPVITAFTSNSTTNPEAYTRATVENRSTGTREATYSAAETLHALVTERLKRESGLSGLQYCATRQTETRQWQHGMETTHTHLNTQCDATPHPAALPGSAAVSLPRAGEPAAQTRSAAERPYVYTVIPMTAAAAVVPHGNTWNQALKSNVLRSAGAVTVLGGLALGVRTLWDACASRLVGEKVAVSAEAHAGGPHHQRTKAQEVNIRLARIMRSAGILDETKRPADLSREGIIAAVGIALFAPNPDFTYDLTQPDKRLEAVAKMILKAEERDEGGADEKISATRAGMVVRGWLFDNVLGMPVESWLAGKLAALKHPKQFTASVMATLLKSDTLRASGTVNTGALSDGEILHFDNFWRYALDNTLPFTNFLIDDGVKSLAATDENFVWLHTGSLWLQDAGMKPGDFSVKERQTVGRALWRGAEAGDMDIGYLRYFTLPALLFEAESRPEKVSGRKKHGFTHRLKAVERYAEYRGVVAPASADLRTKMDALNAATKSWKSRGAIADKYVERCPEDKLMQMGHRVGTVGRVPVMNNPRETPDKILIRGKDLAKNRYLNDITPSGCPDVSVTAEYERETRGLADAFTAVDHYSLAAAMGGLAEEDIRFIHSDRAVIRQVSPYLRETEPHSRARKYLKDTDLFSVVAGGTERIYAFVRKKGGDYVIRRVDRNIEKYARFGLFDILKYVKLKKDDDGSVMLPEYSGGPRVKFQLFFPEISEGIDGAGEAADRIVNHFKEKRHSGFYDGMWSAGYDATAEQKLTDFFKRLIPFYDCSKGNIASCVFDVISVIPLFGKSVSLAGKFGQSLFKAMSVGVKFLPLGALTVNAVKTAGSQALGQISLPTISELASLGKTAILTQDPGFELLAHTGKYSFSTLEAIFSKFRGDKRLNNVADLDNILEKMKRSGVIKPETKPVGLSIKMACLPGTKMKVPVRFMGTVDNEKVYAIVNPETGETAAWAYSIKEGELKLVTRHPGEITPASGASKTESVASQRGKEKLAPAEGPSKKEVMDSLCPTGGRVKRTLDELCRARPFADKGWNTVFDMKHGREIIPSAYKVSLLRTVNPVRYEILQICLNNVFDIGREAERVITGMHPAEIIKSFKGMTNISLETFKQAEILRVNVLKTIKAFDFFWANDATHIVLASFPKGSAAYEVNAGAYYLQGTKAMVIGDAAFTDKNQGGLEMVLLHEASHVDRGFDYFYYPRYLSSDTGRKSIIQISHEQKIDVTNYNSFYTWNIMKKYGLESLDVANDLKRKLGFDVNLPLAASDPRVMDGMYRLGLTYADLMVENADSIALFILHLGHKPNTFNWKSADELFKKAESEISFSDSVAASGSQG</sequence>
<dbReference type="STRING" id="465817.ETA_30650"/>
<gene>
    <name evidence="2" type="ordered locus">ETA_30650</name>
</gene>
<protein>
    <submittedName>
        <fullName evidence="2">Uncharacterized protein</fullName>
    </submittedName>
</protein>
<proteinExistence type="predicted"/>
<organism evidence="2 3">
    <name type="scientific">Erwinia tasmaniensis (strain DSM 17950 / CFBP 7177 / CIP 109463 / NCPPB 4357 / Et1/99)</name>
    <dbReference type="NCBI Taxonomy" id="465817"/>
    <lineage>
        <taxon>Bacteria</taxon>
        <taxon>Pseudomonadati</taxon>
        <taxon>Pseudomonadota</taxon>
        <taxon>Gammaproteobacteria</taxon>
        <taxon>Enterobacterales</taxon>
        <taxon>Erwiniaceae</taxon>
        <taxon>Erwinia</taxon>
    </lineage>
</organism>
<accession>B2VKD9</accession>
<keyword evidence="3" id="KW-1185">Reference proteome</keyword>
<evidence type="ECO:0000313" key="3">
    <source>
        <dbReference type="Proteomes" id="UP000001726"/>
    </source>
</evidence>
<name>B2VKD9_ERWT9</name>
<dbReference type="Proteomes" id="UP000001726">
    <property type="component" value="Chromosome"/>
</dbReference>
<feature type="compositionally biased region" description="Basic and acidic residues" evidence="1">
    <location>
        <begin position="1289"/>
        <end position="1305"/>
    </location>
</feature>
<evidence type="ECO:0000313" key="2">
    <source>
        <dbReference type="EMBL" id="CAO98111.1"/>
    </source>
</evidence>
<reference evidence="2 3" key="1">
    <citation type="journal article" date="2008" name="Environ. Microbiol.">
        <title>The genome of Erwinia tasmaniensis strain Et1/99, a non-pathogenic bacterium in the genus Erwinia.</title>
        <authorList>
            <person name="Kube M."/>
            <person name="Migdoll A.M."/>
            <person name="Mueller I."/>
            <person name="Kuhl H."/>
            <person name="Beck A."/>
            <person name="Reinhardt R."/>
            <person name="Geider K."/>
        </authorList>
    </citation>
    <scope>NUCLEOTIDE SEQUENCE [LARGE SCALE GENOMIC DNA]</scope>
    <source>
        <strain evidence="3">DSM 17950 / CFBP 7177 / CIP 109463 / NCPPB 4357 / Et1/99</strain>
    </source>
</reference>